<dbReference type="Proteomes" id="UP000185596">
    <property type="component" value="Unassembled WGS sequence"/>
</dbReference>
<sequence>MVDLTEHTDPRGKLTVVEPGKEIDFEIRRAYYIHHVPENAERGAHGHRRLRQLIVAVHGSFDVVVDDGFATGRFRLDNPSRGLYVGPMVWRDMVNFAPGTVGLWLVSEPYDESEYYRDYDEYLKDAKAIA</sequence>
<gene>
    <name evidence="2" type="ORF">BU204_12070</name>
</gene>
<dbReference type="Gene3D" id="2.60.120.10">
    <property type="entry name" value="Jelly Rolls"/>
    <property type="match status" value="1"/>
</dbReference>
<dbReference type="AlphaFoldDB" id="A0A1Q8CSJ9"/>
<proteinExistence type="predicted"/>
<dbReference type="EMBL" id="MSIE01000018">
    <property type="protein sequence ID" value="OLF17348.1"/>
    <property type="molecule type" value="Genomic_DNA"/>
</dbReference>
<dbReference type="InterPro" id="IPR008894">
    <property type="entry name" value="QdtA_cupin_dom"/>
</dbReference>
<protein>
    <recommendedName>
        <fullName evidence="1">Sugar 3,4-ketoisomerase QdtA cupin domain-containing protein</fullName>
    </recommendedName>
</protein>
<evidence type="ECO:0000313" key="2">
    <source>
        <dbReference type="EMBL" id="OLF17348.1"/>
    </source>
</evidence>
<dbReference type="OrthoDB" id="2643438at2"/>
<dbReference type="SUPFAM" id="SSF51182">
    <property type="entry name" value="RmlC-like cupins"/>
    <property type="match status" value="1"/>
</dbReference>
<dbReference type="STRING" id="1912961.BU204_12070"/>
<reference evidence="2 3" key="1">
    <citation type="submission" date="2016-12" db="EMBL/GenBank/DDBJ databases">
        <title>The draft genome sequence of Actinophytocola sp. 11-183.</title>
        <authorList>
            <person name="Wang W."/>
            <person name="Yuan L."/>
        </authorList>
    </citation>
    <scope>NUCLEOTIDE SEQUENCE [LARGE SCALE GENOMIC DNA]</scope>
    <source>
        <strain evidence="2 3">11-183</strain>
    </source>
</reference>
<name>A0A1Q8CSJ9_9PSEU</name>
<evidence type="ECO:0000259" key="1">
    <source>
        <dbReference type="Pfam" id="PF05523"/>
    </source>
</evidence>
<feature type="domain" description="Sugar 3,4-ketoisomerase QdtA cupin" evidence="1">
    <location>
        <begin position="1"/>
        <end position="125"/>
    </location>
</feature>
<dbReference type="InterPro" id="IPR011051">
    <property type="entry name" value="RmlC_Cupin_sf"/>
</dbReference>
<dbReference type="Pfam" id="PF05523">
    <property type="entry name" value="FdtA"/>
    <property type="match status" value="1"/>
</dbReference>
<organism evidence="2 3">
    <name type="scientific">Actinophytocola xanthii</name>
    <dbReference type="NCBI Taxonomy" id="1912961"/>
    <lineage>
        <taxon>Bacteria</taxon>
        <taxon>Bacillati</taxon>
        <taxon>Actinomycetota</taxon>
        <taxon>Actinomycetes</taxon>
        <taxon>Pseudonocardiales</taxon>
        <taxon>Pseudonocardiaceae</taxon>
    </lineage>
</organism>
<dbReference type="CDD" id="cd20292">
    <property type="entry name" value="cupin_QdtA-like"/>
    <property type="match status" value="1"/>
</dbReference>
<comment type="caution">
    <text evidence="2">The sequence shown here is derived from an EMBL/GenBank/DDBJ whole genome shotgun (WGS) entry which is preliminary data.</text>
</comment>
<evidence type="ECO:0000313" key="3">
    <source>
        <dbReference type="Proteomes" id="UP000185596"/>
    </source>
</evidence>
<accession>A0A1Q8CSJ9</accession>
<dbReference type="InterPro" id="IPR014710">
    <property type="entry name" value="RmlC-like_jellyroll"/>
</dbReference>
<keyword evidence="3" id="KW-1185">Reference proteome</keyword>